<comment type="caution">
    <text evidence="2">The sequence shown here is derived from an EMBL/GenBank/DDBJ whole genome shotgun (WGS) entry which is preliminary data.</text>
</comment>
<sequence length="109" mass="11663">GVLHALTNALKVEARVGVRRPQHGVAFITLVAANQCASSDHQRKPLEFLLAYCHMCPRTNHSGDMGLLGTVWGGGGLSATSLQPFSDPTAAADAHAHVEQPERRGRSQR</sequence>
<keyword evidence="3" id="KW-1185">Reference proteome</keyword>
<evidence type="ECO:0000256" key="1">
    <source>
        <dbReference type="SAM" id="MobiDB-lite"/>
    </source>
</evidence>
<evidence type="ECO:0000313" key="3">
    <source>
        <dbReference type="Proteomes" id="UP000485058"/>
    </source>
</evidence>
<evidence type="ECO:0000313" key="2">
    <source>
        <dbReference type="EMBL" id="GFH17695.1"/>
    </source>
</evidence>
<feature type="region of interest" description="Disordered" evidence="1">
    <location>
        <begin position="83"/>
        <end position="109"/>
    </location>
</feature>
<feature type="compositionally biased region" description="Basic and acidic residues" evidence="1">
    <location>
        <begin position="94"/>
        <end position="109"/>
    </location>
</feature>
<accession>A0A699Z819</accession>
<feature type="non-terminal residue" evidence="2">
    <location>
        <position position="1"/>
    </location>
</feature>
<reference evidence="2 3" key="1">
    <citation type="submission" date="2020-02" db="EMBL/GenBank/DDBJ databases">
        <title>Draft genome sequence of Haematococcus lacustris strain NIES-144.</title>
        <authorList>
            <person name="Morimoto D."/>
            <person name="Nakagawa S."/>
            <person name="Yoshida T."/>
            <person name="Sawayama S."/>
        </authorList>
    </citation>
    <scope>NUCLEOTIDE SEQUENCE [LARGE SCALE GENOMIC DNA]</scope>
    <source>
        <strain evidence="2 3">NIES-144</strain>
    </source>
</reference>
<dbReference type="AlphaFoldDB" id="A0A699Z819"/>
<protein>
    <submittedName>
        <fullName evidence="2">Uncharacterized protein</fullName>
    </submittedName>
</protein>
<gene>
    <name evidence="2" type="ORF">HaLaN_14380</name>
</gene>
<dbReference type="Proteomes" id="UP000485058">
    <property type="component" value="Unassembled WGS sequence"/>
</dbReference>
<name>A0A699Z819_HAELA</name>
<dbReference type="EMBL" id="BLLF01001187">
    <property type="protein sequence ID" value="GFH17695.1"/>
    <property type="molecule type" value="Genomic_DNA"/>
</dbReference>
<proteinExistence type="predicted"/>
<organism evidence="2 3">
    <name type="scientific">Haematococcus lacustris</name>
    <name type="common">Green alga</name>
    <name type="synonym">Haematococcus pluvialis</name>
    <dbReference type="NCBI Taxonomy" id="44745"/>
    <lineage>
        <taxon>Eukaryota</taxon>
        <taxon>Viridiplantae</taxon>
        <taxon>Chlorophyta</taxon>
        <taxon>core chlorophytes</taxon>
        <taxon>Chlorophyceae</taxon>
        <taxon>CS clade</taxon>
        <taxon>Chlamydomonadales</taxon>
        <taxon>Haematococcaceae</taxon>
        <taxon>Haematococcus</taxon>
    </lineage>
</organism>